<dbReference type="SUPFAM" id="SSF56112">
    <property type="entry name" value="Protein kinase-like (PK-like)"/>
    <property type="match status" value="1"/>
</dbReference>
<dbReference type="InterPro" id="IPR000719">
    <property type="entry name" value="Prot_kinase_dom"/>
</dbReference>
<dbReference type="PROSITE" id="PS50011">
    <property type="entry name" value="PROTEIN_KINASE_DOM"/>
    <property type="match status" value="1"/>
</dbReference>
<evidence type="ECO:0000256" key="7">
    <source>
        <dbReference type="ARBA" id="ARBA00047899"/>
    </source>
</evidence>
<dbReference type="GO" id="GO:0000160">
    <property type="term" value="P:phosphorelay signal transduction system"/>
    <property type="evidence" value="ECO:0007669"/>
    <property type="project" value="InterPro"/>
</dbReference>
<feature type="compositionally biased region" description="Polar residues" evidence="10">
    <location>
        <begin position="809"/>
        <end position="823"/>
    </location>
</feature>
<feature type="region of interest" description="Disordered" evidence="10">
    <location>
        <begin position="1196"/>
        <end position="1262"/>
    </location>
</feature>
<evidence type="ECO:0000313" key="14">
    <source>
        <dbReference type="EMBL" id="PVV02178.1"/>
    </source>
</evidence>
<feature type="region of interest" description="Disordered" evidence="10">
    <location>
        <begin position="192"/>
        <end position="285"/>
    </location>
</feature>
<protein>
    <recommendedName>
        <fullName evidence="1">non-specific serine/threonine protein kinase</fullName>
        <ecNumber evidence="1">2.7.11.1</ecNumber>
    </recommendedName>
</protein>
<feature type="compositionally biased region" description="Basic and acidic residues" evidence="10">
    <location>
        <begin position="1370"/>
        <end position="1386"/>
    </location>
</feature>
<feature type="domain" description="Response regulatory" evidence="12">
    <location>
        <begin position="3760"/>
        <end position="3873"/>
    </location>
</feature>
<dbReference type="PANTHER" id="PTHR24356:SF1">
    <property type="entry name" value="SERINE_THREONINE-PROTEIN KINASE GREATWALL"/>
    <property type="match status" value="1"/>
</dbReference>
<feature type="region of interest" description="Disordered" evidence="10">
    <location>
        <begin position="809"/>
        <end position="876"/>
    </location>
</feature>
<dbReference type="Gene3D" id="3.40.50.2300">
    <property type="match status" value="1"/>
</dbReference>
<dbReference type="GO" id="GO:0005737">
    <property type="term" value="C:cytoplasm"/>
    <property type="evidence" value="ECO:0007669"/>
    <property type="project" value="TreeGrafter"/>
</dbReference>
<evidence type="ECO:0000256" key="4">
    <source>
        <dbReference type="ARBA" id="ARBA00022741"/>
    </source>
</evidence>
<feature type="compositionally biased region" description="Polar residues" evidence="10">
    <location>
        <begin position="38"/>
        <end position="53"/>
    </location>
</feature>
<feature type="compositionally biased region" description="Basic and acidic residues" evidence="10">
    <location>
        <begin position="3595"/>
        <end position="3613"/>
    </location>
</feature>
<feature type="compositionally biased region" description="Polar residues" evidence="10">
    <location>
        <begin position="1196"/>
        <end position="1235"/>
    </location>
</feature>
<feature type="compositionally biased region" description="Polar residues" evidence="10">
    <location>
        <begin position="1002"/>
        <end position="1043"/>
    </location>
</feature>
<feature type="region of interest" description="Disordered" evidence="10">
    <location>
        <begin position="2652"/>
        <end position="2676"/>
    </location>
</feature>
<feature type="compositionally biased region" description="Low complexity" evidence="10">
    <location>
        <begin position="864"/>
        <end position="876"/>
    </location>
</feature>
<organism evidence="14 15">
    <name type="scientific">Smittium megazygosporum</name>
    <dbReference type="NCBI Taxonomy" id="133381"/>
    <lineage>
        <taxon>Eukaryota</taxon>
        <taxon>Fungi</taxon>
        <taxon>Fungi incertae sedis</taxon>
        <taxon>Zoopagomycota</taxon>
        <taxon>Kickxellomycotina</taxon>
        <taxon>Harpellomycetes</taxon>
        <taxon>Harpellales</taxon>
        <taxon>Legeriomycetaceae</taxon>
        <taxon>Smittium</taxon>
    </lineage>
</organism>
<proteinExistence type="predicted"/>
<dbReference type="PROSITE" id="PS00108">
    <property type="entry name" value="PROTEIN_KINASE_ST"/>
    <property type="match status" value="1"/>
</dbReference>
<evidence type="ECO:0000259" key="13">
    <source>
        <dbReference type="PROSITE" id="PS51285"/>
    </source>
</evidence>
<dbReference type="SUPFAM" id="SSF52172">
    <property type="entry name" value="CheY-like"/>
    <property type="match status" value="1"/>
</dbReference>
<feature type="compositionally biased region" description="Low complexity" evidence="10">
    <location>
        <begin position="244"/>
        <end position="257"/>
    </location>
</feature>
<dbReference type="PROSITE" id="PS51285">
    <property type="entry name" value="AGC_KINASE_CTER"/>
    <property type="match status" value="1"/>
</dbReference>
<dbReference type="Proteomes" id="UP000245609">
    <property type="component" value="Unassembled WGS sequence"/>
</dbReference>
<dbReference type="InterPro" id="IPR050236">
    <property type="entry name" value="Ser_Thr_kinase_AGC"/>
</dbReference>
<feature type="compositionally biased region" description="Polar residues" evidence="10">
    <location>
        <begin position="1242"/>
        <end position="1256"/>
    </location>
</feature>
<feature type="region of interest" description="Disordered" evidence="10">
    <location>
        <begin position="23"/>
        <end position="53"/>
    </location>
</feature>
<dbReference type="PANTHER" id="PTHR24356">
    <property type="entry name" value="SERINE/THREONINE-PROTEIN KINASE"/>
    <property type="match status" value="1"/>
</dbReference>
<dbReference type="SMART" id="SM00448">
    <property type="entry name" value="REC"/>
    <property type="match status" value="1"/>
</dbReference>
<feature type="region of interest" description="Disordered" evidence="10">
    <location>
        <begin position="2062"/>
        <end position="2102"/>
    </location>
</feature>
<dbReference type="STRING" id="133381.A0A2T9ZC51"/>
<dbReference type="EC" id="2.7.11.1" evidence="1"/>
<dbReference type="CDD" id="cd17546">
    <property type="entry name" value="REC_hyHK_CKI1_RcsC-like"/>
    <property type="match status" value="1"/>
</dbReference>
<evidence type="ECO:0000256" key="1">
    <source>
        <dbReference type="ARBA" id="ARBA00012513"/>
    </source>
</evidence>
<dbReference type="Pfam" id="PF00072">
    <property type="entry name" value="Response_reg"/>
    <property type="match status" value="1"/>
</dbReference>
<feature type="region of interest" description="Disordered" evidence="10">
    <location>
        <begin position="900"/>
        <end position="929"/>
    </location>
</feature>
<evidence type="ECO:0000256" key="9">
    <source>
        <dbReference type="PROSITE-ProRule" id="PRU00169"/>
    </source>
</evidence>
<dbReference type="Pfam" id="PF00069">
    <property type="entry name" value="Pkinase"/>
    <property type="match status" value="2"/>
</dbReference>
<evidence type="ECO:0000256" key="8">
    <source>
        <dbReference type="ARBA" id="ARBA00048679"/>
    </source>
</evidence>
<evidence type="ECO:0000313" key="15">
    <source>
        <dbReference type="Proteomes" id="UP000245609"/>
    </source>
</evidence>
<feature type="compositionally biased region" description="Polar residues" evidence="10">
    <location>
        <begin position="3088"/>
        <end position="3103"/>
    </location>
</feature>
<dbReference type="GO" id="GO:0004674">
    <property type="term" value="F:protein serine/threonine kinase activity"/>
    <property type="evidence" value="ECO:0007669"/>
    <property type="project" value="UniProtKB-KW"/>
</dbReference>
<feature type="compositionally biased region" description="Polar residues" evidence="10">
    <location>
        <begin position="2062"/>
        <end position="2071"/>
    </location>
</feature>
<feature type="domain" description="Protein kinase" evidence="11">
    <location>
        <begin position="2689"/>
        <end position="3010"/>
    </location>
</feature>
<feature type="region of interest" description="Disordered" evidence="10">
    <location>
        <begin position="1002"/>
        <end position="1063"/>
    </location>
</feature>
<evidence type="ECO:0000256" key="6">
    <source>
        <dbReference type="ARBA" id="ARBA00022840"/>
    </source>
</evidence>
<feature type="region of interest" description="Disordered" evidence="10">
    <location>
        <begin position="3867"/>
        <end position="3890"/>
    </location>
</feature>
<feature type="compositionally biased region" description="Polar residues" evidence="10">
    <location>
        <begin position="3405"/>
        <end position="3420"/>
    </location>
</feature>
<gene>
    <name evidence="14" type="ORF">BB560_003380</name>
</gene>
<dbReference type="EMBL" id="MBFS01000576">
    <property type="protein sequence ID" value="PVV02178.1"/>
    <property type="molecule type" value="Genomic_DNA"/>
</dbReference>
<evidence type="ECO:0000259" key="11">
    <source>
        <dbReference type="PROSITE" id="PS50011"/>
    </source>
</evidence>
<reference evidence="14 15" key="1">
    <citation type="journal article" date="2018" name="MBio">
        <title>Comparative Genomics Reveals the Core Gene Toolbox for the Fungus-Insect Symbiosis.</title>
        <authorList>
            <person name="Wang Y."/>
            <person name="Stata M."/>
            <person name="Wang W."/>
            <person name="Stajich J.E."/>
            <person name="White M.M."/>
            <person name="Moncalvo J.M."/>
        </authorList>
    </citation>
    <scope>NUCLEOTIDE SEQUENCE [LARGE SCALE GENOMIC DNA]</scope>
    <source>
        <strain evidence="14 15">SC-DP-2</strain>
    </source>
</reference>
<feature type="region of interest" description="Disordered" evidence="10">
    <location>
        <begin position="3082"/>
        <end position="3105"/>
    </location>
</feature>
<feature type="region of interest" description="Disordered" evidence="10">
    <location>
        <begin position="1473"/>
        <end position="1499"/>
    </location>
</feature>
<dbReference type="Gene3D" id="3.30.200.20">
    <property type="entry name" value="Phosphorylase Kinase, domain 1"/>
    <property type="match status" value="1"/>
</dbReference>
<keyword evidence="15" id="KW-1185">Reference proteome</keyword>
<dbReference type="InterPro" id="IPR011009">
    <property type="entry name" value="Kinase-like_dom_sf"/>
</dbReference>
<feature type="region of interest" description="Disordered" evidence="10">
    <location>
        <begin position="3310"/>
        <end position="3333"/>
    </location>
</feature>
<dbReference type="OrthoDB" id="162894at2759"/>
<dbReference type="CDD" id="cd05579">
    <property type="entry name" value="STKc_MAST_like"/>
    <property type="match status" value="1"/>
</dbReference>
<dbReference type="InterPro" id="IPR001789">
    <property type="entry name" value="Sig_transdc_resp-reg_receiver"/>
</dbReference>
<dbReference type="InterPro" id="IPR011006">
    <property type="entry name" value="CheY-like_superfamily"/>
</dbReference>
<feature type="region of interest" description="Disordered" evidence="10">
    <location>
        <begin position="3580"/>
        <end position="3614"/>
    </location>
</feature>
<accession>A0A2T9ZC51</accession>
<feature type="domain" description="AGC-kinase C-terminal" evidence="13">
    <location>
        <begin position="3011"/>
        <end position="3093"/>
    </location>
</feature>
<evidence type="ECO:0000256" key="3">
    <source>
        <dbReference type="ARBA" id="ARBA00022679"/>
    </source>
</evidence>
<dbReference type="InterPro" id="IPR008271">
    <property type="entry name" value="Ser/Thr_kinase_AS"/>
</dbReference>
<evidence type="ECO:0000256" key="2">
    <source>
        <dbReference type="ARBA" id="ARBA00022527"/>
    </source>
</evidence>
<comment type="caution">
    <text evidence="14">The sequence shown here is derived from an EMBL/GenBank/DDBJ whole genome shotgun (WGS) entry which is preliminary data.</text>
</comment>
<keyword evidence="9" id="KW-0597">Phosphoprotein</keyword>
<feature type="compositionally biased region" description="Polar residues" evidence="10">
    <location>
        <begin position="3429"/>
        <end position="3438"/>
    </location>
</feature>
<feature type="compositionally biased region" description="Polar residues" evidence="10">
    <location>
        <begin position="2080"/>
        <end position="2102"/>
    </location>
</feature>
<keyword evidence="2" id="KW-0723">Serine/threonine-protein kinase</keyword>
<keyword evidence="5" id="KW-0418">Kinase</keyword>
<comment type="catalytic activity">
    <reaction evidence="7">
        <text>L-threonyl-[protein] + ATP = O-phospho-L-threonyl-[protein] + ADP + H(+)</text>
        <dbReference type="Rhea" id="RHEA:46608"/>
        <dbReference type="Rhea" id="RHEA-COMP:11060"/>
        <dbReference type="Rhea" id="RHEA-COMP:11605"/>
        <dbReference type="ChEBI" id="CHEBI:15378"/>
        <dbReference type="ChEBI" id="CHEBI:30013"/>
        <dbReference type="ChEBI" id="CHEBI:30616"/>
        <dbReference type="ChEBI" id="CHEBI:61977"/>
        <dbReference type="ChEBI" id="CHEBI:456216"/>
        <dbReference type="EC" id="2.7.11.1"/>
    </reaction>
</comment>
<dbReference type="InterPro" id="IPR000961">
    <property type="entry name" value="AGC-kinase_C"/>
</dbReference>
<feature type="compositionally biased region" description="Polar residues" evidence="10">
    <location>
        <begin position="835"/>
        <end position="863"/>
    </location>
</feature>
<feature type="non-terminal residue" evidence="14">
    <location>
        <position position="3890"/>
    </location>
</feature>
<feature type="compositionally biased region" description="Polar residues" evidence="10">
    <location>
        <begin position="192"/>
        <end position="208"/>
    </location>
</feature>
<dbReference type="GO" id="GO:0005524">
    <property type="term" value="F:ATP binding"/>
    <property type="evidence" value="ECO:0007669"/>
    <property type="project" value="UniProtKB-KW"/>
</dbReference>
<dbReference type="Gene3D" id="1.10.510.10">
    <property type="entry name" value="Transferase(Phosphotransferase) domain 1"/>
    <property type="match status" value="1"/>
</dbReference>
<evidence type="ECO:0000256" key="10">
    <source>
        <dbReference type="SAM" id="MobiDB-lite"/>
    </source>
</evidence>
<feature type="modified residue" description="4-aspartylphosphate" evidence="9">
    <location>
        <position position="3810"/>
    </location>
</feature>
<name>A0A2T9ZC51_9FUNG</name>
<dbReference type="PROSITE" id="PS50110">
    <property type="entry name" value="RESPONSE_REGULATORY"/>
    <property type="match status" value="1"/>
</dbReference>
<feature type="region of interest" description="Disordered" evidence="10">
    <location>
        <begin position="414"/>
        <end position="434"/>
    </location>
</feature>
<keyword evidence="4" id="KW-0547">Nucleotide-binding</keyword>
<sequence>MKKNSKKSKNKSKSSTISSLFSYASNKNSHSPGAGDQTPVSLLTNTDNDSQSFIFSEPSQASHIFSSNDHFSVPSSSTKTTYKLTNFPAFSFENSPSPPFSSLNSHSCESPENVPPFRNTVQSDFIPLPGLEQSIHLEPQTQSLLNSKDPFSSQNQLFYSNDHTSNFHPISSTNYFPLSSFTNSFTSPNQNITNTAPLSTSKSSSHVKPTTIFPELNETPSHQRPKFPPIPSSETSVKIPPSEPSSFRSSSKPSSPSQALDYSKTTPNFLPASKPRNKSTENYKPKHFSANLIPITNTSSSQNTIFKPAPIRKVLTNMPSIQSQRMVPVSRRKISSVFSQTDFSPSFSMDSNPPIFSPPKNEQNHIPDYYSCSKRPGFSQSPFDSFYTNFIKHSRSCPSIVSLLAHHQHQFTTTNTINKSSDPHGSYGLSSDHSDSPLLKDATIQSDTAQLNLDSKPATLPLSPNDHFFAYNDLPDSEYVRSLTLVRVCNLIKRFYKSQYTKLFDLEEIILDFPFWYTDPQGKPFVTQDSSSVFSTITSAELPSTKPAISPFIKDSSSFRSYQNSPFPRNIHEKQFNNLPLISTTHDSPKVTIAIYWSFKIHKLSTSQLFSILKLFREIALYQLEISNISSRRSIHNKNSISSHGSNAGSFDFGRNNGFSLSTSINSTNSALKQYAPGSALQHQPSPRVEHSSLAFSSNYNPSSSQNINSHNFPISETSNFYIDKQNKKNASLLHLLTTNLYTPNENFDPTNFLIPNPNSVVSYVSDSEIDDISIYKSKKPYTEKNSKLMWFIYGFSLDTKEQAKKFSNQPNYGQLTDTSISKPLTGLPPRSPYSLFNQGTTPLSSRKNTLKQTPLSKANQQKTSTPTTTTSQSESSLTDLNVCSSSLLNKKDSLFSSSSSLSANNQSNSNFKPVENSSSSLSKSSSFKNSGSLLELSYQERTDACVKIRKMILSKLEGAKSEIDMELLSIVHELGDFVESGLKYINDECWSDIDENSAKDANNSYSKHVSTDPNSGWNSDNEVHTPNSISSQPKSLRILQNPQPLPFPIDGSEANSTSFDSFSKSSSAKIRKKVNSISRRPKMHRSYTLEKQKEHEVLKSAKNLAQINDLNGSQSQFKTPNRLLESSVTNSEIRASQLLELKSKLGAVLAPKLKNMSNIHSKPLSDLTSTPVIKTKTPIPKGENTLNFERANRLSHNSTNGSFVGKQDTFTTPSGNPSRPNPYYLNSDSLNPTSEKFDQLHSPNSGKPIYTNASLHQKKPSPVNKTLASLVENSFNQSQSSMISSPSDSAGVHSLRTLVDKFKSSHADGSVTPTNSEYSQDDYSNISDIQLSVLQTYFHDDYIQRERYKSRFYSEPVSADKNSNFNQKPHTDSEPSKKSESEDIHMYSNKPNSSFNYYDSSVSNNRYSGISGQPLHSLNDLEFTEQPKSNASQNSLSNNVESGIVQQSSKNISNNQIDSEFRDKSSFSTISLQHTKSLRRRSRYSRVSEHSKKSASSLSIDGKAAFEGDESTNIPLLKRSNADRRKSMAASILSKNLNPTRPDSTDLKRRQVIDTKNQNYQSLNCNDESYFKHLVNSRPTNMKSRPMSVVGMPLIAEDSFYSTPFLEAVMALVNVIWKILDAPVDALLNANSTGNLFNFNRKTEIQQELGLSDYLLDSLVDYSLDDDCFYMGLTEDRYSTLTNSWANELKKLGDLWERSRASQNEFGPVENTPSPQASNSEFLTNSSYAWPCKSLFLRTYLAVNSLDKFVSWWFILKSIVGIKVWENSDKLLNHKQQSRFSSLLQSTATIDNLAASAYHSKKTSASSIQISLSKDASGFINLIDSGEVYDANPYPKESETLRNMYKTHSSAADINSLDEVSSLKSYTENGSYVLEDLNSSHLSQNDLSSGHISGSRNNSSHFDMYLDPGIATTVGAANLTTRAVIDKGASMLLEISLDGIIRYISPAWNRITGTNQLLLIDQPIDVIMDDINKKHCLEAMNQLLNNQSPTVETHFYLRYSLDSNILHIPESQSGKNANPVESRFRTLFLDAKGMLMYDKNESQPSHILWILQKEFEPFEVDSSQNASPEISENRPPNLVPQSDDQGLSESSSGIPDSTFPASSNAQAAFIQDSIDKNPSLSQQKLANNFSVQLHQTLSKIDLPGANYISQPALNEKSKSIETNQPDAIQEPPSSPLTPIVCRICDKEINPIFFEQHAWLCAQSNRAAVQIELQNDEFRHLIEILPLWYPKCDYEKLLESAHDEDTSPEFKLLAGSFKKLFSIALNSSNEETFRSDIESYEQLNDINKNDFGNLSKKEILDLGDIVKSIQYTCELAILVDVSDIKLDSYSDVDEPLGQEDLSNLLSFDSNSKDALSIQGHSCPRRNLSEEPIEINGSDESFLNISSLKKHKSDSTITTAPLQGGANKPANTDPFVSDSSISLRWKQLIRASSNLLSLTGDSLSLFGINQYTKNENRDIDGALFSICSFFKEHLEIKIQALNNLKFCLIRSEELEYNWWPESASSEDDGISENVVEIEPTPPETAENNSAHPQMSSALVINIPQLKAPINSDDEIATKRQGNPVLTPISINGRDKVKTDTSAQEFVNSPKYVPRIKSELTDLSSPSEIFHVGNSPCSSLESSISLDSPQNSILDGEKHNKLFLASSSKPKKLSLRDHTKPQIKKSSRSSSMVVHGTKGSVAPTMPSIEDFELLKPISKGAYGSVYLAKKKATGEYFAIKILKKSDMSNNYLYLVMEYLNGGDCASLLKSLGSLPEDWTRSYLAEVVLGLENLHSLNIVHRDLKPDNLLIDQHGHLKLTDFGLSKLGFLGRTEKSTTSYKGPLVENNSSSSKLSTPVLDPESEFKNAIHVCKSPAISEYIKESSRSTSPLHEKSIENKKIIGTPDYIAPESILGSQVGEAVDWWALGIMCYEFLFGIPPFHADSPDEVFDNILYNDINFYDKEREDELAALEKLSKEVDENGFLIYTEDDLQPSIPNISPEARDLIKRLLEKDPKIRLGTNGVDEVKNHLFFKAVEWDEILSKQPAFVPAVEGFDDTDYFDSRGATMDPMLLKEKKDLEEAITQNTSDNLSSNYIKSPKFADLIPKSETEPNSQTANQRTNQNLPSGFEDRIQLEKLRARSNVFSPDHLGFTSSTTSSPCSTKSVPIKHQTALELDGSSSLKPSINNSTLEINPVKSENLDFYSTESILNDIHSTESKIQNAKFGGFSFKNLPALEHENYKEILKLRRRSNILDPLSQYKLHSGQLGDGSNISESASSSLSLASILNSSNSGNTLAGSNKKTNSIDINLKCLQNQVPSPEFALSSSGEGLTFLPDLHPGRTPTESNNHDKGFEISPTRITRSLTIDESFLKNRERNLHEYPFVSGPNIHDSTQKCRSNSDICKSQTGVSNLQSSKLSNKTEEASLLSPVQSSSNIGNRNQNLPPCPKISNFPKNNNQNTHRNYHYDTFDPGQLPEKASSDTETELSQKTTGEINGPEPVNSGLLNYSQSAKNASNLGNSRCLGSGQQLIFADSDSDGSFKASEKNSISTNTQNLSFTNRTVSNLGVANLTPLNTGAGLNQPQTFEQSLKSYTGSALKEKLSSSFRSSDTDSVSSDLTRTDMDSMVDTKSELDKPESLLPSTNKDFLAYKQLDQSIGVKIQRKLSTRKSSNKEASLLEVVTTRQLINENLIEPKPIPVIDNKDDHTFAKTQKLPSSNDFNSSYLKKDGNLSMSASVGSPNDFELPENALKNAKLTKKTNQNQHLGSTYLDSSSMSKKKHVHHIALIADDNPVLCKIIQVLLSRYHISSIIVRNGAEAIRCAMARTKFSIIFMDLNMPVLDGDQASRMIKSTKNKNSSTPIIAISAFEGESSSLISNMYIKDLSDTNVTKEKDDKAASSSGNIAHPSGSFDGEI</sequence>
<evidence type="ECO:0000256" key="5">
    <source>
        <dbReference type="ARBA" id="ARBA00022777"/>
    </source>
</evidence>
<evidence type="ECO:0000259" key="12">
    <source>
        <dbReference type="PROSITE" id="PS50110"/>
    </source>
</evidence>
<feature type="region of interest" description="Disordered" evidence="10">
    <location>
        <begin position="3390"/>
        <end position="3483"/>
    </location>
</feature>
<keyword evidence="6" id="KW-0067">ATP-binding</keyword>
<feature type="compositionally biased region" description="Polar residues" evidence="10">
    <location>
        <begin position="258"/>
        <end position="268"/>
    </location>
</feature>
<feature type="compositionally biased region" description="Low complexity" evidence="10">
    <location>
        <begin position="3580"/>
        <end position="3594"/>
    </location>
</feature>
<feature type="region of interest" description="Disordered" evidence="10">
    <location>
        <begin position="1358"/>
        <end position="1395"/>
    </location>
</feature>
<dbReference type="GO" id="GO:0005634">
    <property type="term" value="C:nucleus"/>
    <property type="evidence" value="ECO:0007669"/>
    <property type="project" value="TreeGrafter"/>
</dbReference>
<dbReference type="SMART" id="SM00220">
    <property type="entry name" value="S_TKc"/>
    <property type="match status" value="1"/>
</dbReference>
<comment type="catalytic activity">
    <reaction evidence="8">
        <text>L-seryl-[protein] + ATP = O-phospho-L-seryl-[protein] + ADP + H(+)</text>
        <dbReference type="Rhea" id="RHEA:17989"/>
        <dbReference type="Rhea" id="RHEA-COMP:9863"/>
        <dbReference type="Rhea" id="RHEA-COMP:11604"/>
        <dbReference type="ChEBI" id="CHEBI:15378"/>
        <dbReference type="ChEBI" id="CHEBI:29999"/>
        <dbReference type="ChEBI" id="CHEBI:30616"/>
        <dbReference type="ChEBI" id="CHEBI:83421"/>
        <dbReference type="ChEBI" id="CHEBI:456216"/>
        <dbReference type="EC" id="2.7.11.1"/>
    </reaction>
</comment>
<keyword evidence="3" id="KW-0808">Transferase</keyword>